<protein>
    <submittedName>
        <fullName evidence="3">Uncharacterized protein</fullName>
    </submittedName>
</protein>
<evidence type="ECO:0000256" key="2">
    <source>
        <dbReference type="SAM" id="MobiDB-lite"/>
    </source>
</evidence>
<dbReference type="AlphaFoldDB" id="A0A8J8P041"/>
<evidence type="ECO:0000256" key="1">
    <source>
        <dbReference type="SAM" id="Coils"/>
    </source>
</evidence>
<evidence type="ECO:0000313" key="3">
    <source>
        <dbReference type="EMBL" id="TNV83550.1"/>
    </source>
</evidence>
<feature type="region of interest" description="Disordered" evidence="2">
    <location>
        <begin position="783"/>
        <end position="811"/>
    </location>
</feature>
<keyword evidence="1" id="KW-0175">Coiled coil</keyword>
<sequence>MNTSQVNICTKFKKQIQLTCILKMLRYNNYFNNQASSSAILGGDPLSAYKRTLDELLPPQTAYHNHSRSNHKAYNLQSYPSAATSGTPIYRPPSQTGILTTIQPNAAVGAPKLRGGAATLGTTTIEYEDPGSMMYGGGGYGGEDMEAQYFGRGAPRVASYNPRNQVSTRLHKTIDENLLVNRILSNSRNNFFKRENGGLDEATEDRMRIFEDEIIKRIKIIQNFVKNMDGKVNRLRAAQKQQQQDSHRKNSQNQQQLSSRHSMMEDSNADRAPERLRDLMMDDQAPHGANQAIKEAVKWELEVLERKTEERFREIENLIKKVGAKMDKTASQLQEDTNNEFQNLKLQFEEFGNTIYEKINQEVQEKIGYELGKSLIVLQESLNTDFSTSLSEATRPLDVKVLALETQCEEIRMAQMQALEELTKYQDNIESMINQNEGQINERIEAIKSEFQKHKVSSLYAIENTLNELAKKSDLTEFITQRDLTDKIKQLQTQINSLPAKETAIPSSSNENQANNKELKDLERILREEIERLNENMQKQSSNFLQQNDQKALEERIQKQIKKLTQDNESSKQTATQLGKEFSEQLNQEVENMQNQFSDLEAKITRLIENQRNQVQENIPVQQQRRKSSNKSSSQFEQLMNPSALTAVNKELQREEINQKTNNDPWGQGNLMDGASDLDEIQLIEDIPLQDKNDDIFNFTHSKVDLKASAEPVQHKPKLDDSLTQPKERQEPKRSAFVYPQGTEEDDEDGSDHDDLEDFLNEHVKPAQQEKVIPTANQAVVEKAAPEVSKPQNLLEPEDEESYDYEEDEEEEEQVVQKAVEPRRTSFVQQSAPKWNRLETASENVENLVEAFIEHHLQKIMEEYKKGNGPRGAQQYY</sequence>
<evidence type="ECO:0000313" key="4">
    <source>
        <dbReference type="Proteomes" id="UP000785679"/>
    </source>
</evidence>
<proteinExistence type="predicted"/>
<accession>A0A8J8P041</accession>
<feature type="region of interest" description="Disordered" evidence="2">
    <location>
        <begin position="615"/>
        <end position="637"/>
    </location>
</feature>
<dbReference type="EMBL" id="RRYP01003717">
    <property type="protein sequence ID" value="TNV83550.1"/>
    <property type="molecule type" value="Genomic_DNA"/>
</dbReference>
<reference evidence="3" key="1">
    <citation type="submission" date="2019-06" db="EMBL/GenBank/DDBJ databases">
        <authorList>
            <person name="Zheng W."/>
        </authorList>
    </citation>
    <scope>NUCLEOTIDE SEQUENCE</scope>
    <source>
        <strain evidence="3">QDHG01</strain>
    </source>
</reference>
<dbReference type="OrthoDB" id="10675047at2759"/>
<feature type="compositionally biased region" description="Acidic residues" evidence="2">
    <location>
        <begin position="796"/>
        <end position="811"/>
    </location>
</feature>
<feature type="compositionally biased region" description="Basic and acidic residues" evidence="2">
    <location>
        <begin position="708"/>
        <end position="734"/>
    </location>
</feature>
<keyword evidence="4" id="KW-1185">Reference proteome</keyword>
<feature type="compositionally biased region" description="Polar residues" evidence="2">
    <location>
        <begin position="251"/>
        <end position="261"/>
    </location>
</feature>
<feature type="coiled-coil region" evidence="1">
    <location>
        <begin position="512"/>
        <end position="610"/>
    </location>
</feature>
<dbReference type="Proteomes" id="UP000785679">
    <property type="component" value="Unassembled WGS sequence"/>
</dbReference>
<feature type="coiled-coil region" evidence="1">
    <location>
        <begin position="415"/>
        <end position="442"/>
    </location>
</feature>
<gene>
    <name evidence="3" type="ORF">FGO68_gene14544</name>
</gene>
<comment type="caution">
    <text evidence="3">The sequence shown here is derived from an EMBL/GenBank/DDBJ whole genome shotgun (WGS) entry which is preliminary data.</text>
</comment>
<name>A0A8J8P041_HALGN</name>
<feature type="compositionally biased region" description="Acidic residues" evidence="2">
    <location>
        <begin position="743"/>
        <end position="756"/>
    </location>
</feature>
<feature type="region of interest" description="Disordered" evidence="2">
    <location>
        <begin position="235"/>
        <end position="270"/>
    </location>
</feature>
<organism evidence="3 4">
    <name type="scientific">Halteria grandinella</name>
    <dbReference type="NCBI Taxonomy" id="5974"/>
    <lineage>
        <taxon>Eukaryota</taxon>
        <taxon>Sar</taxon>
        <taxon>Alveolata</taxon>
        <taxon>Ciliophora</taxon>
        <taxon>Intramacronucleata</taxon>
        <taxon>Spirotrichea</taxon>
        <taxon>Stichotrichia</taxon>
        <taxon>Sporadotrichida</taxon>
        <taxon>Halteriidae</taxon>
        <taxon>Halteria</taxon>
    </lineage>
</organism>
<feature type="region of interest" description="Disordered" evidence="2">
    <location>
        <begin position="708"/>
        <end position="756"/>
    </location>
</feature>